<name>A0A7W5GHA8_9MICO</name>
<dbReference type="AlphaFoldDB" id="A0A7W5GHA8"/>
<evidence type="ECO:0000313" key="3">
    <source>
        <dbReference type="Proteomes" id="UP000543579"/>
    </source>
</evidence>
<feature type="transmembrane region" description="Helical" evidence="1">
    <location>
        <begin position="51"/>
        <end position="77"/>
    </location>
</feature>
<proteinExistence type="predicted"/>
<dbReference type="RefSeq" id="WP_183420760.1">
    <property type="nucleotide sequence ID" value="NZ_JACHXY010000003.1"/>
</dbReference>
<dbReference type="Proteomes" id="UP000543579">
    <property type="component" value="Unassembled WGS sequence"/>
</dbReference>
<organism evidence="2 3">
    <name type="scientific">Microbacterium proteolyticum</name>
    <dbReference type="NCBI Taxonomy" id="1572644"/>
    <lineage>
        <taxon>Bacteria</taxon>
        <taxon>Bacillati</taxon>
        <taxon>Actinomycetota</taxon>
        <taxon>Actinomycetes</taxon>
        <taxon>Micrococcales</taxon>
        <taxon>Microbacteriaceae</taxon>
        <taxon>Microbacterium</taxon>
    </lineage>
</organism>
<keyword evidence="1" id="KW-0812">Transmembrane</keyword>
<keyword evidence="1" id="KW-0472">Membrane</keyword>
<comment type="caution">
    <text evidence="2">The sequence shown here is derived from an EMBL/GenBank/DDBJ whole genome shotgun (WGS) entry which is preliminary data.</text>
</comment>
<sequence length="83" mass="8567">MTHTAPSGVDYPGRTLGIVGLVLSFFVTIVGSIVSFVAWRRSRAAGYRNTPAAVGMSIGLVALAFWVLVVAILTPYVGVAGGS</sequence>
<gene>
    <name evidence="2" type="ORF">FHS07_003116</name>
</gene>
<keyword evidence="1" id="KW-1133">Transmembrane helix</keyword>
<protein>
    <recommendedName>
        <fullName evidence="4">DUF4190 domain-containing protein</fullName>
    </recommendedName>
</protein>
<accession>A0A7W5GHA8</accession>
<feature type="transmembrane region" description="Helical" evidence="1">
    <location>
        <begin position="16"/>
        <end position="39"/>
    </location>
</feature>
<evidence type="ECO:0000256" key="1">
    <source>
        <dbReference type="SAM" id="Phobius"/>
    </source>
</evidence>
<evidence type="ECO:0008006" key="4">
    <source>
        <dbReference type="Google" id="ProtNLM"/>
    </source>
</evidence>
<reference evidence="2 3" key="1">
    <citation type="submission" date="2020-08" db="EMBL/GenBank/DDBJ databases">
        <title>Genomic Encyclopedia of Type Strains, Phase III (KMG-III): the genomes of soil and plant-associated and newly described type strains.</title>
        <authorList>
            <person name="Whitman W."/>
        </authorList>
    </citation>
    <scope>NUCLEOTIDE SEQUENCE [LARGE SCALE GENOMIC DNA]</scope>
    <source>
        <strain evidence="2 3">CECT 8356</strain>
    </source>
</reference>
<dbReference type="EMBL" id="JACHXY010000003">
    <property type="protein sequence ID" value="MBB3159398.1"/>
    <property type="molecule type" value="Genomic_DNA"/>
</dbReference>
<evidence type="ECO:0000313" key="2">
    <source>
        <dbReference type="EMBL" id="MBB3159398.1"/>
    </source>
</evidence>